<keyword evidence="4" id="KW-0969">Cilium</keyword>
<reference evidence="5" key="1">
    <citation type="submission" date="2021-01" db="EMBL/GenBank/DDBJ databases">
        <title>Genome public.</title>
        <authorList>
            <person name="Liu C."/>
            <person name="Sun Q."/>
        </authorList>
    </citation>
    <scope>NUCLEOTIDE SEQUENCE [LARGE SCALE GENOMIC DNA]</scope>
    <source>
        <strain evidence="5">CGMCC 1.18722</strain>
    </source>
</reference>
<dbReference type="Proteomes" id="UP000638570">
    <property type="component" value="Unassembled WGS sequence"/>
</dbReference>
<dbReference type="SUPFAM" id="SSF140566">
    <property type="entry name" value="FlgN-like"/>
    <property type="match status" value="1"/>
</dbReference>
<sequence>MSRAKLEQLWQLLKLELEGYSQLHQMLLQQGRLLIGQDHQGLLVHNPRQLQLSRRLNELGERREVLSRELSGTHGGAAIERLCRQLPDKPARELSRQWQELLATAGHCKQLNDGNGRLLASQKEWLERHLELSAPTYAPD</sequence>
<name>A0ABS1QVH7_9GAMM</name>
<comment type="similarity">
    <text evidence="2">Belongs to the FlgN family.</text>
</comment>
<comment type="function">
    <text evidence="1">Required for the efficient initiation of filament assembly.</text>
</comment>
<keyword evidence="4" id="KW-0282">Flagellum</keyword>
<keyword evidence="4" id="KW-0966">Cell projection</keyword>
<dbReference type="InterPro" id="IPR007809">
    <property type="entry name" value="FlgN-like"/>
</dbReference>
<evidence type="ECO:0000256" key="3">
    <source>
        <dbReference type="ARBA" id="ARBA00022795"/>
    </source>
</evidence>
<organism evidence="4 5">
    <name type="scientific">Zobellella iuensis</name>
    <dbReference type="NCBI Taxonomy" id="2803811"/>
    <lineage>
        <taxon>Bacteria</taxon>
        <taxon>Pseudomonadati</taxon>
        <taxon>Pseudomonadota</taxon>
        <taxon>Gammaproteobacteria</taxon>
        <taxon>Aeromonadales</taxon>
        <taxon>Aeromonadaceae</taxon>
        <taxon>Zobellella</taxon>
    </lineage>
</organism>
<evidence type="ECO:0000313" key="4">
    <source>
        <dbReference type="EMBL" id="MBL1378860.1"/>
    </source>
</evidence>
<dbReference type="EMBL" id="JAERTZ010000026">
    <property type="protein sequence ID" value="MBL1378860.1"/>
    <property type="molecule type" value="Genomic_DNA"/>
</dbReference>
<dbReference type="Pfam" id="PF05130">
    <property type="entry name" value="FlgN"/>
    <property type="match status" value="1"/>
</dbReference>
<comment type="caution">
    <text evidence="4">The sequence shown here is derived from an EMBL/GenBank/DDBJ whole genome shotgun (WGS) entry which is preliminary data.</text>
</comment>
<evidence type="ECO:0000256" key="2">
    <source>
        <dbReference type="ARBA" id="ARBA00007703"/>
    </source>
</evidence>
<keyword evidence="3" id="KW-1005">Bacterial flagellum biogenesis</keyword>
<keyword evidence="5" id="KW-1185">Reference proteome</keyword>
<dbReference type="InterPro" id="IPR036679">
    <property type="entry name" value="FlgN-like_sf"/>
</dbReference>
<proteinExistence type="inferred from homology"/>
<accession>A0ABS1QVH7</accession>
<dbReference type="RefSeq" id="WP_202087845.1">
    <property type="nucleotide sequence ID" value="NZ_JAERTZ010000026.1"/>
</dbReference>
<dbReference type="Gene3D" id="1.20.58.300">
    <property type="entry name" value="FlgN-like"/>
    <property type="match status" value="1"/>
</dbReference>
<protein>
    <submittedName>
        <fullName evidence="4">Flagellar export chaperone FlgN</fullName>
    </submittedName>
</protein>
<evidence type="ECO:0000256" key="1">
    <source>
        <dbReference type="ARBA" id="ARBA00002397"/>
    </source>
</evidence>
<gene>
    <name evidence="4" type="primary">flgN</name>
    <name evidence="4" type="ORF">JKV55_16220</name>
</gene>
<evidence type="ECO:0000313" key="5">
    <source>
        <dbReference type="Proteomes" id="UP000638570"/>
    </source>
</evidence>